<feature type="transmembrane region" description="Helical" evidence="7">
    <location>
        <begin position="92"/>
        <end position="113"/>
    </location>
</feature>
<dbReference type="Pfam" id="PF00528">
    <property type="entry name" value="BPD_transp_1"/>
    <property type="match status" value="1"/>
</dbReference>
<comment type="subcellular location">
    <subcellularLocation>
        <location evidence="1 7">Cell membrane</location>
        <topology evidence="1 7">Multi-pass membrane protein</topology>
    </subcellularLocation>
</comment>
<keyword evidence="5 7" id="KW-1133">Transmembrane helix</keyword>
<dbReference type="CDD" id="cd06261">
    <property type="entry name" value="TM_PBP2"/>
    <property type="match status" value="1"/>
</dbReference>
<gene>
    <name evidence="9" type="ORF">E6H00_11200</name>
</gene>
<name>A0A537JZM6_9BACT</name>
<dbReference type="EMBL" id="VBAK01000132">
    <property type="protein sequence ID" value="TMI88944.1"/>
    <property type="molecule type" value="Genomic_DNA"/>
</dbReference>
<dbReference type="AlphaFoldDB" id="A0A537JZM6"/>
<evidence type="ECO:0000256" key="7">
    <source>
        <dbReference type="RuleBase" id="RU363032"/>
    </source>
</evidence>
<reference evidence="9 10" key="1">
    <citation type="journal article" date="2019" name="Nat. Microbiol.">
        <title>Mediterranean grassland soil C-N compound turnover is dependent on rainfall and depth, and is mediated by genomically divergent microorganisms.</title>
        <authorList>
            <person name="Diamond S."/>
            <person name="Andeer P.F."/>
            <person name="Li Z."/>
            <person name="Crits-Christoph A."/>
            <person name="Burstein D."/>
            <person name="Anantharaman K."/>
            <person name="Lane K.R."/>
            <person name="Thomas B.C."/>
            <person name="Pan C."/>
            <person name="Northen T.R."/>
            <person name="Banfield J.F."/>
        </authorList>
    </citation>
    <scope>NUCLEOTIDE SEQUENCE [LARGE SCALE GENOMIC DNA]</scope>
    <source>
        <strain evidence="9">NP_3</strain>
    </source>
</reference>
<evidence type="ECO:0000259" key="8">
    <source>
        <dbReference type="PROSITE" id="PS50928"/>
    </source>
</evidence>
<dbReference type="InterPro" id="IPR035906">
    <property type="entry name" value="MetI-like_sf"/>
</dbReference>
<dbReference type="PANTHER" id="PTHR43005:SF1">
    <property type="entry name" value="SPERMIDINE_PUTRESCINE TRANSPORT SYSTEM PERMEASE PROTEIN"/>
    <property type="match status" value="1"/>
</dbReference>
<keyword evidence="6 7" id="KW-0472">Membrane</keyword>
<evidence type="ECO:0000256" key="5">
    <source>
        <dbReference type="ARBA" id="ARBA00022989"/>
    </source>
</evidence>
<keyword evidence="4 7" id="KW-0812">Transmembrane</keyword>
<feature type="transmembrane region" description="Helical" evidence="7">
    <location>
        <begin position="250"/>
        <end position="273"/>
    </location>
</feature>
<dbReference type="Proteomes" id="UP000318509">
    <property type="component" value="Unassembled WGS sequence"/>
</dbReference>
<evidence type="ECO:0000256" key="2">
    <source>
        <dbReference type="ARBA" id="ARBA00022448"/>
    </source>
</evidence>
<feature type="transmembrane region" description="Helical" evidence="7">
    <location>
        <begin position="59"/>
        <end position="80"/>
    </location>
</feature>
<comment type="similarity">
    <text evidence="7">Belongs to the binding-protein-dependent transport system permease family.</text>
</comment>
<feature type="transmembrane region" description="Helical" evidence="7">
    <location>
        <begin position="7"/>
        <end position="25"/>
    </location>
</feature>
<dbReference type="SUPFAM" id="SSF161098">
    <property type="entry name" value="MetI-like"/>
    <property type="match status" value="1"/>
</dbReference>
<organism evidence="9 10">
    <name type="scientific">Candidatus Segetimicrobium genomatis</name>
    <dbReference type="NCBI Taxonomy" id="2569760"/>
    <lineage>
        <taxon>Bacteria</taxon>
        <taxon>Bacillati</taxon>
        <taxon>Candidatus Sysuimicrobiota</taxon>
        <taxon>Candidatus Sysuimicrobiia</taxon>
        <taxon>Candidatus Sysuimicrobiales</taxon>
        <taxon>Candidatus Segetimicrobiaceae</taxon>
        <taxon>Candidatus Segetimicrobium</taxon>
    </lineage>
</organism>
<comment type="caution">
    <text evidence="9">The sequence shown here is derived from an EMBL/GenBank/DDBJ whole genome shotgun (WGS) entry which is preliminary data.</text>
</comment>
<sequence>MLAPPVLYLAAFVAYPFFYGVYLSLESRPVGRPGVFVGLRNFALDLSDPVFWQVARNTFTYTIVATLLKAAGGLALALVMNQQFRLKNAVRASLLLPFIVPTVLSTVAWMWIFDPTFSVINWVLVHAARLHAVPSWLGNPSLAMASIIFVNTWRGLPFYAITLLAGLQTIPPDLYEAAAIDGAGPRQRFSYVTFPLLRPVLIIVTMFSVIFTFSDFQLVYVLTGGGPANATHLFATYAFNIAMGGGQLGLGASVALAMFPALLLLIMGLTLYLRKE</sequence>
<dbReference type="PROSITE" id="PS50928">
    <property type="entry name" value="ABC_TM1"/>
    <property type="match status" value="1"/>
</dbReference>
<dbReference type="GO" id="GO:0055085">
    <property type="term" value="P:transmembrane transport"/>
    <property type="evidence" value="ECO:0007669"/>
    <property type="project" value="InterPro"/>
</dbReference>
<evidence type="ECO:0000313" key="9">
    <source>
        <dbReference type="EMBL" id="TMI88944.1"/>
    </source>
</evidence>
<feature type="transmembrane region" description="Helical" evidence="7">
    <location>
        <begin position="196"/>
        <end position="214"/>
    </location>
</feature>
<dbReference type="GO" id="GO:0005886">
    <property type="term" value="C:plasma membrane"/>
    <property type="evidence" value="ECO:0007669"/>
    <property type="project" value="UniProtKB-SubCell"/>
</dbReference>
<dbReference type="PANTHER" id="PTHR43005">
    <property type="entry name" value="BLR7065 PROTEIN"/>
    <property type="match status" value="1"/>
</dbReference>
<keyword evidence="2 7" id="KW-0813">Transport</keyword>
<feature type="domain" description="ABC transmembrane type-1" evidence="8">
    <location>
        <begin position="55"/>
        <end position="271"/>
    </location>
</feature>
<evidence type="ECO:0000256" key="3">
    <source>
        <dbReference type="ARBA" id="ARBA00022475"/>
    </source>
</evidence>
<feature type="transmembrane region" description="Helical" evidence="7">
    <location>
        <begin position="133"/>
        <end position="153"/>
    </location>
</feature>
<accession>A0A537JZM6</accession>
<evidence type="ECO:0000313" key="10">
    <source>
        <dbReference type="Proteomes" id="UP000318509"/>
    </source>
</evidence>
<evidence type="ECO:0000256" key="6">
    <source>
        <dbReference type="ARBA" id="ARBA00023136"/>
    </source>
</evidence>
<evidence type="ECO:0000256" key="1">
    <source>
        <dbReference type="ARBA" id="ARBA00004651"/>
    </source>
</evidence>
<dbReference type="InterPro" id="IPR000515">
    <property type="entry name" value="MetI-like"/>
</dbReference>
<evidence type="ECO:0000256" key="4">
    <source>
        <dbReference type="ARBA" id="ARBA00022692"/>
    </source>
</evidence>
<keyword evidence="3" id="KW-1003">Cell membrane</keyword>
<protein>
    <submittedName>
        <fullName evidence="9">Sugar ABC transporter permease</fullName>
    </submittedName>
</protein>
<dbReference type="Gene3D" id="1.10.3720.10">
    <property type="entry name" value="MetI-like"/>
    <property type="match status" value="1"/>
</dbReference>
<proteinExistence type="inferred from homology"/>